<dbReference type="EMBL" id="JAGEVG010000029">
    <property type="protein sequence ID" value="MBO3100114.1"/>
    <property type="molecule type" value="Genomic_DNA"/>
</dbReference>
<keyword evidence="3" id="KW-0378">Hydrolase</keyword>
<evidence type="ECO:0000259" key="2">
    <source>
        <dbReference type="Pfam" id="PF03372"/>
    </source>
</evidence>
<keyword evidence="3" id="KW-0540">Nuclease</keyword>
<feature type="transmembrane region" description="Helical" evidence="1">
    <location>
        <begin position="61"/>
        <end position="78"/>
    </location>
</feature>
<sequence>MMKTFVILRACALFAYALLLLTHFILKDHFQFLQIIFYAFPLPILIFIGSIITILFYRQKAYFIFLICLTIGLTGVWFNNSYIFPRTVTIPQDATSVIFWNAADRVTIPIEILSKTIKKIQPDIIALVETEHATEADILQLSKEFPVYEFSILEGNMMIGIKGHIINITYEAEEYCYHINFVEIQLNKSSLLVALTDTFQSPTMDKRKTFETILQLVSERNADLIVGDFNTPYESIHFRTFDIDYISFRDYGQGFTATWPFGIPLLEIDQIYSSKSLPPLLLQKHHYNVSDHAMLVGYFK</sequence>
<evidence type="ECO:0000256" key="1">
    <source>
        <dbReference type="SAM" id="Phobius"/>
    </source>
</evidence>
<feature type="transmembrane region" description="Helical" evidence="1">
    <location>
        <begin position="7"/>
        <end position="26"/>
    </location>
</feature>
<dbReference type="GO" id="GO:0004519">
    <property type="term" value="F:endonuclease activity"/>
    <property type="evidence" value="ECO:0007669"/>
    <property type="project" value="UniProtKB-KW"/>
</dbReference>
<keyword evidence="1" id="KW-0472">Membrane</keyword>
<dbReference type="SUPFAM" id="SSF56219">
    <property type="entry name" value="DNase I-like"/>
    <property type="match status" value="1"/>
</dbReference>
<dbReference type="Proteomes" id="UP000681315">
    <property type="component" value="Unassembled WGS sequence"/>
</dbReference>
<protein>
    <submittedName>
        <fullName evidence="3">Endonuclease/exonuclease/phosphatase family protein</fullName>
    </submittedName>
</protein>
<organism evidence="3 4">
    <name type="scientific">Gelidibacter pelagius</name>
    <dbReference type="NCBI Taxonomy" id="2819985"/>
    <lineage>
        <taxon>Bacteria</taxon>
        <taxon>Pseudomonadati</taxon>
        <taxon>Bacteroidota</taxon>
        <taxon>Flavobacteriia</taxon>
        <taxon>Flavobacteriales</taxon>
        <taxon>Flavobacteriaceae</taxon>
        <taxon>Gelidibacter</taxon>
    </lineage>
</organism>
<proteinExistence type="predicted"/>
<evidence type="ECO:0000313" key="4">
    <source>
        <dbReference type="Proteomes" id="UP000681315"/>
    </source>
</evidence>
<accession>A0ABS3SWL9</accession>
<feature type="domain" description="Endonuclease/exonuclease/phosphatase" evidence="2">
    <location>
        <begin position="106"/>
        <end position="292"/>
    </location>
</feature>
<dbReference type="Pfam" id="PF03372">
    <property type="entry name" value="Exo_endo_phos"/>
    <property type="match status" value="1"/>
</dbReference>
<evidence type="ECO:0000313" key="3">
    <source>
        <dbReference type="EMBL" id="MBO3100114.1"/>
    </source>
</evidence>
<gene>
    <name evidence="3" type="ORF">J4051_17715</name>
</gene>
<dbReference type="InterPro" id="IPR036691">
    <property type="entry name" value="Endo/exonu/phosph_ase_sf"/>
</dbReference>
<keyword evidence="4" id="KW-1185">Reference proteome</keyword>
<reference evidence="3 4" key="1">
    <citation type="submission" date="2021-03" db="EMBL/GenBank/DDBJ databases">
        <title>Gelidibacter sp. nov., isolated from costal sediment.</title>
        <authorList>
            <person name="Lun K.-Y."/>
        </authorList>
    </citation>
    <scope>NUCLEOTIDE SEQUENCE [LARGE SCALE GENOMIC DNA]</scope>
    <source>
        <strain evidence="3 4">DF109</strain>
    </source>
</reference>
<keyword evidence="3" id="KW-0255">Endonuclease</keyword>
<comment type="caution">
    <text evidence="3">The sequence shown here is derived from an EMBL/GenBank/DDBJ whole genome shotgun (WGS) entry which is preliminary data.</text>
</comment>
<dbReference type="Gene3D" id="3.60.10.10">
    <property type="entry name" value="Endonuclease/exonuclease/phosphatase"/>
    <property type="match status" value="1"/>
</dbReference>
<dbReference type="RefSeq" id="WP_208235220.1">
    <property type="nucleotide sequence ID" value="NZ_JAGEVG010000029.1"/>
</dbReference>
<keyword evidence="1" id="KW-1133">Transmembrane helix</keyword>
<name>A0ABS3SWL9_9FLAO</name>
<dbReference type="InterPro" id="IPR005135">
    <property type="entry name" value="Endo/exonuclease/phosphatase"/>
</dbReference>
<feature type="transmembrane region" description="Helical" evidence="1">
    <location>
        <begin position="32"/>
        <end position="56"/>
    </location>
</feature>
<keyword evidence="1" id="KW-0812">Transmembrane</keyword>